<evidence type="ECO:0000256" key="1">
    <source>
        <dbReference type="SAM" id="MobiDB-lite"/>
    </source>
</evidence>
<feature type="compositionally biased region" description="Basic and acidic residues" evidence="1">
    <location>
        <begin position="38"/>
        <end position="62"/>
    </location>
</feature>
<dbReference type="AlphaFoldDB" id="A0A4V4HV33"/>
<sequence length="75" mass="8819">MIPNQRKIFEESVSLWGKEKKGSKKRSRFLGLNFLGGRGEEREGRGGERKRQGNKKTRETRRGNRFNKRTVQLLD</sequence>
<protein>
    <submittedName>
        <fullName evidence="2">Uncharacterized protein</fullName>
    </submittedName>
</protein>
<proteinExistence type="predicted"/>
<accession>A0A4V4HV33</accession>
<dbReference type="Proteomes" id="UP000308671">
    <property type="component" value="Unassembled WGS sequence"/>
</dbReference>
<evidence type="ECO:0000313" key="2">
    <source>
        <dbReference type="EMBL" id="THV51726.1"/>
    </source>
</evidence>
<feature type="region of interest" description="Disordered" evidence="1">
    <location>
        <begin position="34"/>
        <end position="75"/>
    </location>
</feature>
<gene>
    <name evidence="2" type="ORF">BGAL_0101g00280</name>
</gene>
<evidence type="ECO:0000313" key="3">
    <source>
        <dbReference type="Proteomes" id="UP000308671"/>
    </source>
</evidence>
<reference evidence="2 3" key="1">
    <citation type="submission" date="2017-12" db="EMBL/GenBank/DDBJ databases">
        <title>Comparative genomics of Botrytis spp.</title>
        <authorList>
            <person name="Valero-Jimenez C.A."/>
            <person name="Tapia P."/>
            <person name="Veloso J."/>
            <person name="Silva-Moreno E."/>
            <person name="Staats M."/>
            <person name="Valdes J.H."/>
            <person name="Van Kan J.A.L."/>
        </authorList>
    </citation>
    <scope>NUCLEOTIDE SEQUENCE [LARGE SCALE GENOMIC DNA]</scope>
    <source>
        <strain evidence="2 3">MUCL435</strain>
    </source>
</reference>
<comment type="caution">
    <text evidence="2">The sequence shown here is derived from an EMBL/GenBank/DDBJ whole genome shotgun (WGS) entry which is preliminary data.</text>
</comment>
<name>A0A4V4HV33_9HELO</name>
<keyword evidence="3" id="KW-1185">Reference proteome</keyword>
<organism evidence="2 3">
    <name type="scientific">Botrytis galanthina</name>
    <dbReference type="NCBI Taxonomy" id="278940"/>
    <lineage>
        <taxon>Eukaryota</taxon>
        <taxon>Fungi</taxon>
        <taxon>Dikarya</taxon>
        <taxon>Ascomycota</taxon>
        <taxon>Pezizomycotina</taxon>
        <taxon>Leotiomycetes</taxon>
        <taxon>Helotiales</taxon>
        <taxon>Sclerotiniaceae</taxon>
        <taxon>Botrytis</taxon>
    </lineage>
</organism>
<dbReference type="EMBL" id="PQXL01000101">
    <property type="protein sequence ID" value="THV51726.1"/>
    <property type="molecule type" value="Genomic_DNA"/>
</dbReference>